<reference evidence="2" key="1">
    <citation type="journal article" date="2022" name="bioRxiv">
        <title>Sequencing and chromosome-scale assembly of the giantPleurodeles waltlgenome.</title>
        <authorList>
            <person name="Brown T."/>
            <person name="Elewa A."/>
            <person name="Iarovenko S."/>
            <person name="Subramanian E."/>
            <person name="Araus A.J."/>
            <person name="Petzold A."/>
            <person name="Susuki M."/>
            <person name="Suzuki K.-i.T."/>
            <person name="Hayashi T."/>
            <person name="Toyoda A."/>
            <person name="Oliveira C."/>
            <person name="Osipova E."/>
            <person name="Leigh N.D."/>
            <person name="Simon A."/>
            <person name="Yun M.H."/>
        </authorList>
    </citation>
    <scope>NUCLEOTIDE SEQUENCE</scope>
    <source>
        <strain evidence="2">20211129_DDA</strain>
        <tissue evidence="2">Liver</tissue>
    </source>
</reference>
<keyword evidence="3" id="KW-1185">Reference proteome</keyword>
<feature type="region of interest" description="Disordered" evidence="1">
    <location>
        <begin position="22"/>
        <end position="83"/>
    </location>
</feature>
<name>A0AAV7LB71_PLEWA</name>
<gene>
    <name evidence="2" type="ORF">NDU88_002030</name>
</gene>
<protein>
    <submittedName>
        <fullName evidence="2">Uncharacterized protein</fullName>
    </submittedName>
</protein>
<evidence type="ECO:0000313" key="3">
    <source>
        <dbReference type="Proteomes" id="UP001066276"/>
    </source>
</evidence>
<sequence>MSPTGGTARFLFPPPQWQPLALAEQSASRSFSRSSRSLSDAAATNRRERNPSASVFPSFLPCEKGRSHVNNRRPAGINISRAK</sequence>
<organism evidence="2 3">
    <name type="scientific">Pleurodeles waltl</name>
    <name type="common">Iberian ribbed newt</name>
    <dbReference type="NCBI Taxonomy" id="8319"/>
    <lineage>
        <taxon>Eukaryota</taxon>
        <taxon>Metazoa</taxon>
        <taxon>Chordata</taxon>
        <taxon>Craniata</taxon>
        <taxon>Vertebrata</taxon>
        <taxon>Euteleostomi</taxon>
        <taxon>Amphibia</taxon>
        <taxon>Batrachia</taxon>
        <taxon>Caudata</taxon>
        <taxon>Salamandroidea</taxon>
        <taxon>Salamandridae</taxon>
        <taxon>Pleurodelinae</taxon>
        <taxon>Pleurodeles</taxon>
    </lineage>
</organism>
<dbReference type="Proteomes" id="UP001066276">
    <property type="component" value="Chromosome 11"/>
</dbReference>
<dbReference type="EMBL" id="JANPWB010000015">
    <property type="protein sequence ID" value="KAJ1088876.1"/>
    <property type="molecule type" value="Genomic_DNA"/>
</dbReference>
<evidence type="ECO:0000256" key="1">
    <source>
        <dbReference type="SAM" id="MobiDB-lite"/>
    </source>
</evidence>
<accession>A0AAV7LB71</accession>
<feature type="compositionally biased region" description="Low complexity" evidence="1">
    <location>
        <begin position="26"/>
        <end position="43"/>
    </location>
</feature>
<evidence type="ECO:0000313" key="2">
    <source>
        <dbReference type="EMBL" id="KAJ1088876.1"/>
    </source>
</evidence>
<proteinExistence type="predicted"/>
<dbReference type="AlphaFoldDB" id="A0AAV7LB71"/>
<comment type="caution">
    <text evidence="2">The sequence shown here is derived from an EMBL/GenBank/DDBJ whole genome shotgun (WGS) entry which is preliminary data.</text>
</comment>